<dbReference type="PANTHER" id="PTHR44591:SF3">
    <property type="entry name" value="RESPONSE REGULATORY DOMAIN-CONTAINING PROTEIN"/>
    <property type="match status" value="1"/>
</dbReference>
<dbReference type="OrthoDB" id="9793549at2"/>
<evidence type="ECO:0000256" key="1">
    <source>
        <dbReference type="ARBA" id="ARBA00022553"/>
    </source>
</evidence>
<evidence type="ECO:0000256" key="3">
    <source>
        <dbReference type="ARBA" id="ARBA00023163"/>
    </source>
</evidence>
<evidence type="ECO:0000259" key="5">
    <source>
        <dbReference type="PROSITE" id="PS50110"/>
    </source>
</evidence>
<evidence type="ECO:0000313" key="6">
    <source>
        <dbReference type="EMBL" id="EDQ31933.1"/>
    </source>
</evidence>
<evidence type="ECO:0000256" key="4">
    <source>
        <dbReference type="PROSITE-ProRule" id="PRU00169"/>
    </source>
</evidence>
<dbReference type="STRING" id="411684.HPDFL43_13250"/>
<dbReference type="PROSITE" id="PS50110">
    <property type="entry name" value="RESPONSE_REGULATORY"/>
    <property type="match status" value="1"/>
</dbReference>
<reference evidence="6 7" key="1">
    <citation type="submission" date="2007-10" db="EMBL/GenBank/DDBJ databases">
        <authorList>
            <person name="Wagner-Dobler I."/>
            <person name="Ferriera S."/>
            <person name="Johnson J."/>
            <person name="Kravitz S."/>
            <person name="Beeson K."/>
            <person name="Sutton G."/>
            <person name="Rogers Y.-H."/>
            <person name="Friedman R."/>
            <person name="Frazier M."/>
            <person name="Venter J.C."/>
        </authorList>
    </citation>
    <scope>NUCLEOTIDE SEQUENCE [LARGE SCALE GENOMIC DNA]</scope>
    <source>
        <strain evidence="6 7">DFL-43</strain>
    </source>
</reference>
<dbReference type="Proteomes" id="UP000004291">
    <property type="component" value="Chromosome"/>
</dbReference>
<protein>
    <submittedName>
        <fullName evidence="6">Response regulator</fullName>
    </submittedName>
</protein>
<keyword evidence="2" id="KW-0805">Transcription regulation</keyword>
<dbReference type="PANTHER" id="PTHR44591">
    <property type="entry name" value="STRESS RESPONSE REGULATOR PROTEIN 1"/>
    <property type="match status" value="1"/>
</dbReference>
<feature type="modified residue" description="4-aspartylphosphate" evidence="4">
    <location>
        <position position="54"/>
    </location>
</feature>
<comment type="caution">
    <text evidence="6">The sequence shown here is derived from an EMBL/GenBank/DDBJ whole genome shotgun (WGS) entry which is preliminary data.</text>
</comment>
<reference evidence="6 7" key="2">
    <citation type="submission" date="2012-06" db="EMBL/GenBank/DDBJ databases">
        <authorList>
            <person name="Fiebig A."/>
        </authorList>
    </citation>
    <scope>NUCLEOTIDE SEQUENCE [LARGE SCALE GENOMIC DNA]</scope>
    <source>
        <strain evidence="6 7">DFL-43</strain>
    </source>
</reference>
<dbReference type="InterPro" id="IPR050595">
    <property type="entry name" value="Bact_response_regulator"/>
</dbReference>
<dbReference type="Pfam" id="PF00072">
    <property type="entry name" value="Response_reg"/>
    <property type="match status" value="1"/>
</dbReference>
<organism evidence="6 7">
    <name type="scientific">Hoeflea phototrophica (strain DSM 17068 / NCIMB 14078 / DFL-43)</name>
    <dbReference type="NCBI Taxonomy" id="411684"/>
    <lineage>
        <taxon>Bacteria</taxon>
        <taxon>Pseudomonadati</taxon>
        <taxon>Pseudomonadota</taxon>
        <taxon>Alphaproteobacteria</taxon>
        <taxon>Hyphomicrobiales</taxon>
        <taxon>Rhizobiaceae</taxon>
        <taxon>Hoeflea</taxon>
    </lineage>
</organism>
<evidence type="ECO:0000313" key="7">
    <source>
        <dbReference type="Proteomes" id="UP000004291"/>
    </source>
</evidence>
<accession>A9DDZ1</accession>
<dbReference type="HOGENOM" id="CLU_000445_69_17_5"/>
<dbReference type="SMART" id="SM00448">
    <property type="entry name" value="REC"/>
    <property type="match status" value="1"/>
</dbReference>
<dbReference type="eggNOG" id="COG3706">
    <property type="taxonomic scope" value="Bacteria"/>
</dbReference>
<sequence length="124" mass="13719">MKTILVIDDDELDRFTLNRTIKSICDDVVIHELDSGETAVEMISSLNPDHTFLDLWMPGVDGFGVLRAVASEGLEPKPKIHVVSTSDHIDDKKRALELGCTDYHVKPDSKAGYLALVRSILNAD</sequence>
<dbReference type="RefSeq" id="WP_007198414.1">
    <property type="nucleotide sequence ID" value="NZ_CM002917.1"/>
</dbReference>
<feature type="domain" description="Response regulatory" evidence="5">
    <location>
        <begin position="3"/>
        <end position="121"/>
    </location>
</feature>
<keyword evidence="3" id="KW-0804">Transcription</keyword>
<dbReference type="Gene3D" id="3.40.50.2300">
    <property type="match status" value="1"/>
</dbReference>
<gene>
    <name evidence="6" type="ORF">HPDFL43_13250</name>
</gene>
<dbReference type="SUPFAM" id="SSF52172">
    <property type="entry name" value="CheY-like"/>
    <property type="match status" value="1"/>
</dbReference>
<dbReference type="InterPro" id="IPR011006">
    <property type="entry name" value="CheY-like_superfamily"/>
</dbReference>
<dbReference type="AlphaFoldDB" id="A9DDZ1"/>
<keyword evidence="1 4" id="KW-0597">Phosphoprotein</keyword>
<evidence type="ECO:0000256" key="2">
    <source>
        <dbReference type="ARBA" id="ARBA00023015"/>
    </source>
</evidence>
<keyword evidence="7" id="KW-1185">Reference proteome</keyword>
<proteinExistence type="predicted"/>
<dbReference type="InterPro" id="IPR001789">
    <property type="entry name" value="Sig_transdc_resp-reg_receiver"/>
</dbReference>
<dbReference type="EMBL" id="ABIA03000004">
    <property type="protein sequence ID" value="EDQ31933.1"/>
    <property type="molecule type" value="Genomic_DNA"/>
</dbReference>
<dbReference type="GO" id="GO:0000160">
    <property type="term" value="P:phosphorelay signal transduction system"/>
    <property type="evidence" value="ECO:0007669"/>
    <property type="project" value="InterPro"/>
</dbReference>
<name>A9DDZ1_HOEPD</name>